<protein>
    <recommendedName>
        <fullName evidence="4">SMP-30/Gluconolactonase/LRE-like region domain-containing protein</fullName>
    </recommendedName>
</protein>
<evidence type="ECO:0008006" key="4">
    <source>
        <dbReference type="Google" id="ProtNLM"/>
    </source>
</evidence>
<dbReference type="RefSeq" id="XP_016244342.1">
    <property type="nucleotide sequence ID" value="XM_016397151.1"/>
</dbReference>
<proteinExistence type="predicted"/>
<evidence type="ECO:0000313" key="2">
    <source>
        <dbReference type="EMBL" id="KIW24126.1"/>
    </source>
</evidence>
<dbReference type="HOGENOM" id="CLU_052989_0_1_1"/>
<dbReference type="STRING" id="569365.A0A0D1Z905"/>
<feature type="signal peptide" evidence="1">
    <location>
        <begin position="1"/>
        <end position="21"/>
    </location>
</feature>
<organism evidence="2 3">
    <name type="scientific">Cladophialophora immunda</name>
    <dbReference type="NCBI Taxonomy" id="569365"/>
    <lineage>
        <taxon>Eukaryota</taxon>
        <taxon>Fungi</taxon>
        <taxon>Dikarya</taxon>
        <taxon>Ascomycota</taxon>
        <taxon>Pezizomycotina</taxon>
        <taxon>Eurotiomycetes</taxon>
        <taxon>Chaetothyriomycetidae</taxon>
        <taxon>Chaetothyriales</taxon>
        <taxon>Herpotrichiellaceae</taxon>
        <taxon>Cladophialophora</taxon>
    </lineage>
</organism>
<dbReference type="InterPro" id="IPR052998">
    <property type="entry name" value="Hetero-Diels-Alderase-like"/>
</dbReference>
<feature type="chain" id="PRO_5002247631" description="SMP-30/Gluconolactonase/LRE-like region domain-containing protein" evidence="1">
    <location>
        <begin position="22"/>
        <end position="381"/>
    </location>
</feature>
<evidence type="ECO:0000313" key="3">
    <source>
        <dbReference type="Proteomes" id="UP000054466"/>
    </source>
</evidence>
<dbReference type="Gene3D" id="2.120.10.30">
    <property type="entry name" value="TolB, C-terminal domain"/>
    <property type="match status" value="1"/>
</dbReference>
<dbReference type="SUPFAM" id="SSF63829">
    <property type="entry name" value="Calcium-dependent phosphotriesterase"/>
    <property type="match status" value="1"/>
</dbReference>
<dbReference type="InterPro" id="IPR011042">
    <property type="entry name" value="6-blade_b-propeller_TolB-like"/>
</dbReference>
<dbReference type="OrthoDB" id="9977941at2759"/>
<keyword evidence="3" id="KW-1185">Reference proteome</keyword>
<dbReference type="PANTHER" id="PTHR42060:SF1">
    <property type="entry name" value="NHL REPEAT-CONTAINING PROTEIN"/>
    <property type="match status" value="1"/>
</dbReference>
<reference evidence="2 3" key="1">
    <citation type="submission" date="2015-01" db="EMBL/GenBank/DDBJ databases">
        <title>The Genome Sequence of Cladophialophora immunda CBS83496.</title>
        <authorList>
            <consortium name="The Broad Institute Genomics Platform"/>
            <person name="Cuomo C."/>
            <person name="de Hoog S."/>
            <person name="Gorbushina A."/>
            <person name="Stielow B."/>
            <person name="Teixiera M."/>
            <person name="Abouelleil A."/>
            <person name="Chapman S.B."/>
            <person name="Priest M."/>
            <person name="Young S.K."/>
            <person name="Wortman J."/>
            <person name="Nusbaum C."/>
            <person name="Birren B."/>
        </authorList>
    </citation>
    <scope>NUCLEOTIDE SEQUENCE [LARGE SCALE GENOMIC DNA]</scope>
    <source>
        <strain evidence="2 3">CBS 83496</strain>
    </source>
</reference>
<sequence>MIYSTIAGLMLTLTSVATASALPQANTLASRQAASISTISFSEPILAPHVISTFPNGTWVENLVPRSEDSNFVATLLSAPEVYLLSSTNAFAPLLLAQFPAHTSVLGVVELGHDVFYAVVGNFSVKTFASTPGSYGIFKIDLNGHTAGSHTAGHGKLSKLAAQGVKVTKVADLPNAGLPNGLTVLNPNTGILLVADSTKGLVWSVNVFTGHTAIAINDPSMAPNATLSGGLPLGINGLSFSNGYLYYDNSNYVTFNRIAVNSTTGHANGPAELLADQEFANIFPDDFTLDFAGGLWFACEYGHIAYLAGVGSGTFQPGIVAVAGNSTGPVGLTSAKFGTSAEDLKRGSLYVTTNGGPFTYGGAHPAQGQLVRYDTALLGFY</sequence>
<dbReference type="EMBL" id="KN847045">
    <property type="protein sequence ID" value="KIW24126.1"/>
    <property type="molecule type" value="Genomic_DNA"/>
</dbReference>
<gene>
    <name evidence="2" type="ORF">PV07_09858</name>
</gene>
<dbReference type="GeneID" id="27349052"/>
<dbReference type="AlphaFoldDB" id="A0A0D1Z905"/>
<dbReference type="VEuPathDB" id="FungiDB:PV07_09858"/>
<accession>A0A0D1Z905</accession>
<evidence type="ECO:0000256" key="1">
    <source>
        <dbReference type="SAM" id="SignalP"/>
    </source>
</evidence>
<dbReference type="Proteomes" id="UP000054466">
    <property type="component" value="Unassembled WGS sequence"/>
</dbReference>
<dbReference type="PANTHER" id="PTHR42060">
    <property type="entry name" value="NHL REPEAT-CONTAINING PROTEIN-RELATED"/>
    <property type="match status" value="1"/>
</dbReference>
<keyword evidence="1" id="KW-0732">Signal</keyword>
<name>A0A0D1Z905_9EURO</name>